<protein>
    <submittedName>
        <fullName evidence="1">Uncharacterized protein</fullName>
    </submittedName>
</protein>
<evidence type="ECO:0000313" key="2">
    <source>
        <dbReference type="Proteomes" id="UP000070260"/>
    </source>
</evidence>
<proteinExistence type="predicted"/>
<accession>A0A127EHN4</accession>
<dbReference type="Proteomes" id="UP000070260">
    <property type="component" value="Chromosome"/>
</dbReference>
<reference evidence="1 2" key="1">
    <citation type="journal article" date="2016" name="PLoS ONE">
        <title>Plasmid Characterization and Chromosome Analysis of Two netF+ Clostridium perfringens Isolates Associated with Foal and Canine Necrotizing Enteritis.</title>
        <authorList>
            <person name="Mehdizadeh Gohari I."/>
            <person name="Kropinski A.M."/>
            <person name="Weese S.J."/>
            <person name="Parreira V.R."/>
            <person name="Whitehead A.E."/>
            <person name="Boerlin P."/>
            <person name="Prescott J.F."/>
        </authorList>
    </citation>
    <scope>NUCLEOTIDE SEQUENCE [LARGE SCALE GENOMIC DNA]</scope>
    <source>
        <strain evidence="1 2">JP838</strain>
    </source>
</reference>
<dbReference type="PATRIC" id="fig|1502.177.peg.1358"/>
<sequence length="101" mass="12031">MVNELGLLRSIGINPIIEIVFKEMDVKIPNEVIEVEIDNIRNDYDSEFKRYLNIISKYKVNIEYFEFLGKACTYYGYSLDNLKEKLIPDKEKRNMWGNKDE</sequence>
<dbReference type="RefSeq" id="WP_061427553.1">
    <property type="nucleotide sequence ID" value="NZ_CATNZO010000001.1"/>
</dbReference>
<evidence type="ECO:0000313" key="1">
    <source>
        <dbReference type="EMBL" id="AMN35448.1"/>
    </source>
</evidence>
<dbReference type="AlphaFoldDB" id="A0A127EHN4"/>
<organism evidence="1 2">
    <name type="scientific">Clostridium perfringens</name>
    <dbReference type="NCBI Taxonomy" id="1502"/>
    <lineage>
        <taxon>Bacteria</taxon>
        <taxon>Bacillati</taxon>
        <taxon>Bacillota</taxon>
        <taxon>Clostridia</taxon>
        <taxon>Eubacteriales</taxon>
        <taxon>Clostridiaceae</taxon>
        <taxon>Clostridium</taxon>
    </lineage>
</organism>
<dbReference type="EMBL" id="CP010994">
    <property type="protein sequence ID" value="AMN35448.1"/>
    <property type="molecule type" value="Genomic_DNA"/>
</dbReference>
<gene>
    <name evidence="1" type="ORF">JFP838_06670</name>
</gene>
<name>A0A127EHN4_CLOPF</name>